<dbReference type="RefSeq" id="XP_017036703.1">
    <property type="nucleotide sequence ID" value="XM_017181214.3"/>
</dbReference>
<dbReference type="Pfam" id="PF22651">
    <property type="entry name" value="OBP47_like"/>
    <property type="match status" value="1"/>
</dbReference>
<keyword evidence="6" id="KW-1185">Reference proteome</keyword>
<accession>A0A6P4JPG9</accession>
<dbReference type="AlphaFoldDB" id="A0A6P4JPG9"/>
<feature type="domain" description="OBP47-like" evidence="5">
    <location>
        <begin position="62"/>
        <end position="183"/>
    </location>
</feature>
<comment type="subcellular location">
    <subcellularLocation>
        <location evidence="1">Secreted</location>
    </subcellularLocation>
</comment>
<keyword evidence="3" id="KW-0964">Secreted</keyword>
<evidence type="ECO:0000256" key="3">
    <source>
        <dbReference type="ARBA" id="ARBA00022525"/>
    </source>
</evidence>
<evidence type="ECO:0000313" key="7">
    <source>
        <dbReference type="RefSeq" id="XP_017036703.1"/>
    </source>
</evidence>
<evidence type="ECO:0000256" key="1">
    <source>
        <dbReference type="ARBA" id="ARBA00004613"/>
    </source>
</evidence>
<dbReference type="InterPro" id="IPR054577">
    <property type="entry name" value="OBP47-like_dom"/>
</dbReference>
<dbReference type="InterPro" id="IPR052295">
    <property type="entry name" value="Odorant-binding_protein"/>
</dbReference>
<evidence type="ECO:0000256" key="4">
    <source>
        <dbReference type="SAM" id="SignalP"/>
    </source>
</evidence>
<gene>
    <name evidence="7" type="primary">Obp93a</name>
</gene>
<sequence>MQCFVIFILLAFCSCVKSFNYTSCDQAKQPKFMSSCCDVQKNDKAIKACRKSLLTNNSTTTNNGQSRNLKTDKVALHACIAECSFKANGFLLSNGTVNVEALQSSYQQRYRNDQTMSQLMVKSLNSCSDYAQKRAQQFQWMHTKGECDYFPATLLACIMEQVYVNCPTTKWKNTSDCAAMQKYLMACDDVKSGRK</sequence>
<reference evidence="7" key="1">
    <citation type="submission" date="2025-08" db="UniProtKB">
        <authorList>
            <consortium name="RefSeq"/>
        </authorList>
    </citation>
    <scope>IDENTIFICATION</scope>
    <source>
        <strain evidence="7">14028-0561.14</strain>
        <tissue evidence="7">Whole fly</tissue>
    </source>
</reference>
<organism evidence="6 7">
    <name type="scientific">Drosophila kikkawai</name>
    <name type="common">Fruit fly</name>
    <dbReference type="NCBI Taxonomy" id="30033"/>
    <lineage>
        <taxon>Eukaryota</taxon>
        <taxon>Metazoa</taxon>
        <taxon>Ecdysozoa</taxon>
        <taxon>Arthropoda</taxon>
        <taxon>Hexapoda</taxon>
        <taxon>Insecta</taxon>
        <taxon>Pterygota</taxon>
        <taxon>Neoptera</taxon>
        <taxon>Endopterygota</taxon>
        <taxon>Diptera</taxon>
        <taxon>Brachycera</taxon>
        <taxon>Muscomorpha</taxon>
        <taxon>Ephydroidea</taxon>
        <taxon>Drosophilidae</taxon>
        <taxon>Drosophila</taxon>
        <taxon>Sophophora</taxon>
    </lineage>
</organism>
<dbReference type="Proteomes" id="UP001652661">
    <property type="component" value="Chromosome 3R"/>
</dbReference>
<dbReference type="GO" id="GO:0005576">
    <property type="term" value="C:extracellular region"/>
    <property type="evidence" value="ECO:0007669"/>
    <property type="project" value="UniProtKB-SubCell"/>
</dbReference>
<dbReference type="OrthoDB" id="8118963at2759"/>
<feature type="chain" id="PRO_5027990831" evidence="4">
    <location>
        <begin position="19"/>
        <end position="195"/>
    </location>
</feature>
<proteinExistence type="inferred from homology"/>
<dbReference type="PANTHER" id="PTHR21066:SF15">
    <property type="entry name" value="GH25962P-RELATED"/>
    <property type="match status" value="1"/>
</dbReference>
<evidence type="ECO:0000259" key="5">
    <source>
        <dbReference type="Pfam" id="PF22651"/>
    </source>
</evidence>
<protein>
    <submittedName>
        <fullName evidence="7">Uncharacterized protein Obp93a isoform X3</fullName>
    </submittedName>
</protein>
<evidence type="ECO:0000313" key="6">
    <source>
        <dbReference type="Proteomes" id="UP001652661"/>
    </source>
</evidence>
<name>A0A6P4JPG9_DROKI</name>
<comment type="similarity">
    <text evidence="2">Belongs to the PBP/GOBP family.</text>
</comment>
<feature type="signal peptide" evidence="4">
    <location>
        <begin position="1"/>
        <end position="18"/>
    </location>
</feature>
<evidence type="ECO:0000256" key="2">
    <source>
        <dbReference type="ARBA" id="ARBA00008098"/>
    </source>
</evidence>
<keyword evidence="4" id="KW-0732">Signal</keyword>
<dbReference type="Gene3D" id="1.10.238.270">
    <property type="match status" value="1"/>
</dbReference>
<dbReference type="PANTHER" id="PTHR21066">
    <property type="entry name" value="ODORANT-BINDING PROTEIN 59A-RELATED"/>
    <property type="match status" value="1"/>
</dbReference>